<evidence type="ECO:0000313" key="1">
    <source>
        <dbReference type="EMBL" id="KMS51613.1"/>
    </source>
</evidence>
<comment type="caution">
    <text evidence="1">The sequence shown here is derived from an EMBL/GenBank/DDBJ whole genome shotgun (WGS) entry which is preliminary data.</text>
</comment>
<dbReference type="AlphaFoldDB" id="A0A0J7XKH8"/>
<dbReference type="STRING" id="1420583.V473_23555"/>
<sequence>MHKNPPMIELSWRDENYGSVCAVAAFRNYAGTLDWSERTHQRFRGCLKRAAFDFHQGRCSYIATKGTREDQQRALCDELDRAGFRITSGDVRTNPAAEAA</sequence>
<organism evidence="1 2">
    <name type="scientific">Sphingobium cupriresistens LL01</name>
    <dbReference type="NCBI Taxonomy" id="1420583"/>
    <lineage>
        <taxon>Bacteria</taxon>
        <taxon>Pseudomonadati</taxon>
        <taxon>Pseudomonadota</taxon>
        <taxon>Alphaproteobacteria</taxon>
        <taxon>Sphingomonadales</taxon>
        <taxon>Sphingomonadaceae</taxon>
        <taxon>Sphingobium</taxon>
    </lineage>
</organism>
<keyword evidence="2" id="KW-1185">Reference proteome</keyword>
<name>A0A0J7XKH8_9SPHN</name>
<dbReference type="Proteomes" id="UP000052232">
    <property type="component" value="Unassembled WGS sequence"/>
</dbReference>
<protein>
    <submittedName>
        <fullName evidence="1">Uncharacterized protein</fullName>
    </submittedName>
</protein>
<dbReference type="PATRIC" id="fig|1420583.3.peg.4523"/>
<evidence type="ECO:0000313" key="2">
    <source>
        <dbReference type="Proteomes" id="UP000052232"/>
    </source>
</evidence>
<dbReference type="RefSeq" id="WP_066609310.1">
    <property type="nucleotide sequence ID" value="NZ_KQ130440.1"/>
</dbReference>
<proteinExistence type="predicted"/>
<dbReference type="EMBL" id="JACT01000009">
    <property type="protein sequence ID" value="KMS51613.1"/>
    <property type="molecule type" value="Genomic_DNA"/>
</dbReference>
<accession>A0A0J7XKH8</accession>
<reference evidence="1 2" key="1">
    <citation type="journal article" date="2015" name="G3 (Bethesda)">
        <title>Insights into Ongoing Evolution of the Hexachlorocyclohexane Catabolic Pathway from Comparative Genomics of Ten Sphingomonadaceae Strains.</title>
        <authorList>
            <person name="Pearce S.L."/>
            <person name="Oakeshott J.G."/>
            <person name="Pandey G."/>
        </authorList>
    </citation>
    <scope>NUCLEOTIDE SEQUENCE [LARGE SCALE GENOMIC DNA]</scope>
    <source>
        <strain evidence="1 2">LL01</strain>
    </source>
</reference>
<gene>
    <name evidence="1" type="ORF">V473_23555</name>
</gene>